<keyword evidence="9" id="KW-1185">Reference proteome</keyword>
<feature type="transmembrane region" description="Helical" evidence="6">
    <location>
        <begin position="231"/>
        <end position="249"/>
    </location>
</feature>
<dbReference type="InterPro" id="IPR032694">
    <property type="entry name" value="CopC/D"/>
</dbReference>
<evidence type="ECO:0000313" key="8">
    <source>
        <dbReference type="EMBL" id="CAB3774169.1"/>
    </source>
</evidence>
<organism evidence="8 9">
    <name type="scientific">Paraburkholderia humisilvae</name>
    <dbReference type="NCBI Taxonomy" id="627669"/>
    <lineage>
        <taxon>Bacteria</taxon>
        <taxon>Pseudomonadati</taxon>
        <taxon>Pseudomonadota</taxon>
        <taxon>Betaproteobacteria</taxon>
        <taxon>Burkholderiales</taxon>
        <taxon>Burkholderiaceae</taxon>
        <taxon>Paraburkholderia</taxon>
    </lineage>
</organism>
<dbReference type="GO" id="GO:0006825">
    <property type="term" value="P:copper ion transport"/>
    <property type="evidence" value="ECO:0007669"/>
    <property type="project" value="InterPro"/>
</dbReference>
<dbReference type="PANTHER" id="PTHR34820:SF4">
    <property type="entry name" value="INNER MEMBRANE PROTEIN YEBZ"/>
    <property type="match status" value="1"/>
</dbReference>
<keyword evidence="3 6" id="KW-0812">Transmembrane</keyword>
<feature type="transmembrane region" description="Helical" evidence="6">
    <location>
        <begin position="48"/>
        <end position="67"/>
    </location>
</feature>
<feature type="transmembrane region" description="Helical" evidence="6">
    <location>
        <begin position="152"/>
        <end position="173"/>
    </location>
</feature>
<proteinExistence type="predicted"/>
<evidence type="ECO:0000313" key="9">
    <source>
        <dbReference type="Proteomes" id="UP000494363"/>
    </source>
</evidence>
<dbReference type="EMBL" id="CADIKH010000099">
    <property type="protein sequence ID" value="CAB3774169.1"/>
    <property type="molecule type" value="Genomic_DNA"/>
</dbReference>
<keyword evidence="5 6" id="KW-0472">Membrane</keyword>
<dbReference type="PANTHER" id="PTHR34820">
    <property type="entry name" value="INNER MEMBRANE PROTEIN YEBZ"/>
    <property type="match status" value="1"/>
</dbReference>
<keyword evidence="2" id="KW-1003">Cell membrane</keyword>
<keyword evidence="4 6" id="KW-1133">Transmembrane helix</keyword>
<dbReference type="Proteomes" id="UP000494363">
    <property type="component" value="Unassembled WGS sequence"/>
</dbReference>
<feature type="transmembrane region" description="Helical" evidence="6">
    <location>
        <begin position="118"/>
        <end position="140"/>
    </location>
</feature>
<comment type="subcellular location">
    <subcellularLocation>
        <location evidence="1">Cell membrane</location>
        <topology evidence="1">Multi-pass membrane protein</topology>
    </subcellularLocation>
</comment>
<gene>
    <name evidence="8" type="ORF">LMG29542_07622</name>
</gene>
<dbReference type="AlphaFoldDB" id="A0A6J5F5U3"/>
<protein>
    <recommendedName>
        <fullName evidence="7">Copper resistance protein D domain-containing protein</fullName>
    </recommendedName>
</protein>
<evidence type="ECO:0000256" key="6">
    <source>
        <dbReference type="SAM" id="Phobius"/>
    </source>
</evidence>
<reference evidence="8 9" key="1">
    <citation type="submission" date="2020-04" db="EMBL/GenBank/DDBJ databases">
        <authorList>
            <person name="De Canck E."/>
        </authorList>
    </citation>
    <scope>NUCLEOTIDE SEQUENCE [LARGE SCALE GENOMIC DNA]</scope>
    <source>
        <strain evidence="8 9">LMG 29542</strain>
    </source>
</reference>
<evidence type="ECO:0000256" key="2">
    <source>
        <dbReference type="ARBA" id="ARBA00022475"/>
    </source>
</evidence>
<evidence type="ECO:0000256" key="4">
    <source>
        <dbReference type="ARBA" id="ARBA00022989"/>
    </source>
</evidence>
<dbReference type="GO" id="GO:0005886">
    <property type="term" value="C:plasma membrane"/>
    <property type="evidence" value="ECO:0007669"/>
    <property type="project" value="UniProtKB-SubCell"/>
</dbReference>
<sequence>MGQLVIVQIVVTAAQDILFAVVTGTQLCDALLKRKQEFGPSPSMGIGYLRLGSLCTLAFTCILSLWFEAAVISGLPFDKAGTVIRTVLTQTHFGVAWSVGFCGTLLACFGGTRNTHSVWWLVTVGMVAYLLSKAATSHAADAGDFTARGVVHVVHLAATALWAGGVIVGVPAVSCWGKSTLDTPVRRATFYTRLSQLATVALGLVIVTGIYDVTQDTQDLTAPLLSVPYGRIMTCKLAFVSLAILLGGYNRLTHLQYLRATASDGGSAYRDAHRKFDRVLAIEAAVMVVILTIAAVLGHTSPSGG</sequence>
<feature type="domain" description="Copper resistance protein D" evidence="7">
    <location>
        <begin position="190"/>
        <end position="297"/>
    </location>
</feature>
<dbReference type="Pfam" id="PF05425">
    <property type="entry name" value="CopD"/>
    <property type="match status" value="1"/>
</dbReference>
<dbReference type="InterPro" id="IPR008457">
    <property type="entry name" value="Cu-R_CopD_dom"/>
</dbReference>
<accession>A0A6J5F5U3</accession>
<feature type="transmembrane region" description="Helical" evidence="6">
    <location>
        <begin position="279"/>
        <end position="298"/>
    </location>
</feature>
<evidence type="ECO:0000256" key="5">
    <source>
        <dbReference type="ARBA" id="ARBA00023136"/>
    </source>
</evidence>
<evidence type="ECO:0000259" key="7">
    <source>
        <dbReference type="Pfam" id="PF05425"/>
    </source>
</evidence>
<evidence type="ECO:0000256" key="1">
    <source>
        <dbReference type="ARBA" id="ARBA00004651"/>
    </source>
</evidence>
<feature type="transmembrane region" description="Helical" evidence="6">
    <location>
        <begin position="194"/>
        <end position="211"/>
    </location>
</feature>
<feature type="transmembrane region" description="Helical" evidence="6">
    <location>
        <begin position="6"/>
        <end position="27"/>
    </location>
</feature>
<evidence type="ECO:0000256" key="3">
    <source>
        <dbReference type="ARBA" id="ARBA00022692"/>
    </source>
</evidence>
<name>A0A6J5F5U3_9BURK</name>
<feature type="transmembrane region" description="Helical" evidence="6">
    <location>
        <begin position="87"/>
        <end position="111"/>
    </location>
</feature>